<evidence type="ECO:0000313" key="2">
    <source>
        <dbReference type="EMBL" id="CAG2154423.1"/>
    </source>
</evidence>
<sequence length="162" mass="16126">MSLIHARKLARHVISIAAIVGAASGMQAVHAQGPGPQADAGIAMAAAVHADRDPFTSGSRTAAPDPFLDGARQPEAATLARISNRDGYAADAPIARAGSGATLARVSNRDGYVADAPVAQAGSGATLARVSNRDGYVADAPIAQAGSGATLALISNRDGYVA</sequence>
<comment type="caution">
    <text evidence="2">The sequence shown here is derived from an EMBL/GenBank/DDBJ whole genome shotgun (WGS) entry which is preliminary data.</text>
</comment>
<organism evidence="2 3">
    <name type="scientific">Cupriavidus yeoncheonensis</name>
    <dbReference type="NCBI Taxonomy" id="1462994"/>
    <lineage>
        <taxon>Bacteria</taxon>
        <taxon>Pseudomonadati</taxon>
        <taxon>Pseudomonadota</taxon>
        <taxon>Betaproteobacteria</taxon>
        <taxon>Burkholderiales</taxon>
        <taxon>Burkholderiaceae</taxon>
        <taxon>Cupriavidus</taxon>
    </lineage>
</organism>
<evidence type="ECO:0000313" key="3">
    <source>
        <dbReference type="Proteomes" id="UP000672934"/>
    </source>
</evidence>
<proteinExistence type="predicted"/>
<reference evidence="2" key="1">
    <citation type="submission" date="2021-03" db="EMBL/GenBank/DDBJ databases">
        <authorList>
            <person name="Peeters C."/>
        </authorList>
    </citation>
    <scope>NUCLEOTIDE SEQUENCE</scope>
    <source>
        <strain evidence="2">LMG 31506</strain>
    </source>
</reference>
<dbReference type="RefSeq" id="WP_211949938.1">
    <property type="nucleotide sequence ID" value="NZ_CAJPUY010000022.1"/>
</dbReference>
<dbReference type="EMBL" id="CAJPUY010000022">
    <property type="protein sequence ID" value="CAG2154423.1"/>
    <property type="molecule type" value="Genomic_DNA"/>
</dbReference>
<keyword evidence="1" id="KW-0732">Signal</keyword>
<dbReference type="Proteomes" id="UP000672934">
    <property type="component" value="Unassembled WGS sequence"/>
</dbReference>
<feature type="signal peptide" evidence="1">
    <location>
        <begin position="1"/>
        <end position="31"/>
    </location>
</feature>
<name>A0A916N6R8_9BURK</name>
<dbReference type="AlphaFoldDB" id="A0A916N6R8"/>
<gene>
    <name evidence="2" type="ORF">LMG31506_05081</name>
</gene>
<feature type="chain" id="PRO_5037989102" evidence="1">
    <location>
        <begin position="32"/>
        <end position="162"/>
    </location>
</feature>
<protein>
    <submittedName>
        <fullName evidence="2">Uncharacterized protein</fullName>
    </submittedName>
</protein>
<evidence type="ECO:0000256" key="1">
    <source>
        <dbReference type="SAM" id="SignalP"/>
    </source>
</evidence>
<accession>A0A916N6R8</accession>
<keyword evidence="3" id="KW-1185">Reference proteome</keyword>